<dbReference type="GO" id="GO:0005886">
    <property type="term" value="C:plasma membrane"/>
    <property type="evidence" value="ECO:0007669"/>
    <property type="project" value="UniProtKB-SubCell"/>
</dbReference>
<name>I5C3K3_9BACT</name>
<dbReference type="PANTHER" id="PTHR43773:SF1">
    <property type="entry name" value="MAGNESIUM TRANSPORTER MGTE"/>
    <property type="match status" value="1"/>
</dbReference>
<dbReference type="GO" id="GO:0015095">
    <property type="term" value="F:magnesium ion transmembrane transporter activity"/>
    <property type="evidence" value="ECO:0007669"/>
    <property type="project" value="UniProtKB-UniRule"/>
</dbReference>
<dbReference type="CDD" id="cd04606">
    <property type="entry name" value="CBS_pair_Mg_transporter"/>
    <property type="match status" value="1"/>
</dbReference>
<dbReference type="RefSeq" id="WP_009055046.1">
    <property type="nucleotide sequence ID" value="NZ_AJYA01000021.1"/>
</dbReference>
<comment type="subunit">
    <text evidence="9">Homodimer.</text>
</comment>
<evidence type="ECO:0000313" key="12">
    <source>
        <dbReference type="Proteomes" id="UP000005551"/>
    </source>
</evidence>
<accession>I5C3K3</accession>
<evidence type="ECO:0000256" key="8">
    <source>
        <dbReference type="PROSITE-ProRule" id="PRU00703"/>
    </source>
</evidence>
<dbReference type="SMART" id="SM00116">
    <property type="entry name" value="CBS"/>
    <property type="match status" value="2"/>
</dbReference>
<dbReference type="OrthoDB" id="9790355at2"/>
<feature type="transmembrane region" description="Helical" evidence="9">
    <location>
        <begin position="290"/>
        <end position="310"/>
    </location>
</feature>
<dbReference type="NCBIfam" id="TIGR00400">
    <property type="entry name" value="mgtE"/>
    <property type="match status" value="1"/>
</dbReference>
<comment type="subcellular location">
    <subcellularLocation>
        <location evidence="9">Cell membrane</location>
        <topology evidence="9">Multi-pass membrane protein</topology>
    </subcellularLocation>
    <subcellularLocation>
        <location evidence="1">Membrane</location>
        <topology evidence="1">Multi-pass membrane protein</topology>
    </subcellularLocation>
</comment>
<keyword evidence="12" id="KW-1185">Reference proteome</keyword>
<feature type="transmembrane region" description="Helical" evidence="9">
    <location>
        <begin position="394"/>
        <end position="418"/>
    </location>
</feature>
<protein>
    <recommendedName>
        <fullName evidence="9">Magnesium transporter MgtE</fullName>
    </recommendedName>
</protein>
<dbReference type="STRING" id="1189621.A3SI_10274"/>
<organism evidence="11 12">
    <name type="scientific">Nitritalea halalkaliphila LW7</name>
    <dbReference type="NCBI Taxonomy" id="1189621"/>
    <lineage>
        <taxon>Bacteria</taxon>
        <taxon>Pseudomonadati</taxon>
        <taxon>Bacteroidota</taxon>
        <taxon>Cytophagia</taxon>
        <taxon>Cytophagales</taxon>
        <taxon>Cyclobacteriaceae</taxon>
        <taxon>Nitritalea</taxon>
    </lineage>
</organism>
<dbReference type="SUPFAM" id="SSF161093">
    <property type="entry name" value="MgtE membrane domain-like"/>
    <property type="match status" value="1"/>
</dbReference>
<dbReference type="SUPFAM" id="SSF54631">
    <property type="entry name" value="CBS-domain pair"/>
    <property type="match status" value="1"/>
</dbReference>
<evidence type="ECO:0000256" key="3">
    <source>
        <dbReference type="ARBA" id="ARBA00022448"/>
    </source>
</evidence>
<evidence type="ECO:0000313" key="11">
    <source>
        <dbReference type="EMBL" id="EIM76405.1"/>
    </source>
</evidence>
<feature type="transmembrane region" description="Helical" evidence="9">
    <location>
        <begin position="322"/>
        <end position="343"/>
    </location>
</feature>
<dbReference type="Pfam" id="PF00571">
    <property type="entry name" value="CBS"/>
    <property type="match status" value="2"/>
</dbReference>
<keyword evidence="6 9" id="KW-1133">Transmembrane helix</keyword>
<evidence type="ECO:0000256" key="1">
    <source>
        <dbReference type="ARBA" id="ARBA00004141"/>
    </source>
</evidence>
<evidence type="ECO:0000256" key="5">
    <source>
        <dbReference type="ARBA" id="ARBA00022842"/>
    </source>
</evidence>
<keyword evidence="3 9" id="KW-0813">Transport</keyword>
<dbReference type="InterPro" id="IPR006669">
    <property type="entry name" value="MgtE_transporter"/>
</dbReference>
<comment type="caution">
    <text evidence="11">The sequence shown here is derived from an EMBL/GenBank/DDBJ whole genome shotgun (WGS) entry which is preliminary data.</text>
</comment>
<dbReference type="SUPFAM" id="SSF158791">
    <property type="entry name" value="MgtE N-terminal domain-like"/>
    <property type="match status" value="1"/>
</dbReference>
<dbReference type="Gene3D" id="3.10.580.10">
    <property type="entry name" value="CBS-domain"/>
    <property type="match status" value="1"/>
</dbReference>
<dbReference type="InterPro" id="IPR036739">
    <property type="entry name" value="SLC41_membr_dom_sf"/>
</dbReference>
<proteinExistence type="inferred from homology"/>
<feature type="domain" description="CBS" evidence="10">
    <location>
        <begin position="208"/>
        <end position="264"/>
    </location>
</feature>
<dbReference type="InterPro" id="IPR000644">
    <property type="entry name" value="CBS_dom"/>
</dbReference>
<dbReference type="Pfam" id="PF01769">
    <property type="entry name" value="MgtE"/>
    <property type="match status" value="1"/>
</dbReference>
<dbReference type="Proteomes" id="UP000005551">
    <property type="component" value="Unassembled WGS sequence"/>
</dbReference>
<dbReference type="InterPro" id="IPR038076">
    <property type="entry name" value="MgtE_N_sf"/>
</dbReference>
<dbReference type="InterPro" id="IPR046342">
    <property type="entry name" value="CBS_dom_sf"/>
</dbReference>
<feature type="transmembrane region" description="Helical" evidence="9">
    <location>
        <begin position="439"/>
        <end position="455"/>
    </location>
</feature>
<feature type="transmembrane region" description="Helical" evidence="9">
    <location>
        <begin position="364"/>
        <end position="388"/>
    </location>
</feature>
<dbReference type="Pfam" id="PF03448">
    <property type="entry name" value="MgtE_N"/>
    <property type="match status" value="1"/>
</dbReference>
<keyword evidence="9" id="KW-0479">Metal-binding</keyword>
<reference evidence="11 12" key="1">
    <citation type="submission" date="2012-05" db="EMBL/GenBank/DDBJ databases">
        <title>Genome sequence of Nitritalea halalkaliphila LW7.</title>
        <authorList>
            <person name="Jangir P.K."/>
            <person name="Singh A."/>
            <person name="Shivaji S."/>
            <person name="Sharma R."/>
        </authorList>
    </citation>
    <scope>NUCLEOTIDE SEQUENCE [LARGE SCALE GENOMIC DNA]</scope>
    <source>
        <strain evidence="11 12">LW7</strain>
    </source>
</reference>
<dbReference type="Gene3D" id="1.25.60.10">
    <property type="entry name" value="MgtE N-terminal domain-like"/>
    <property type="match status" value="1"/>
</dbReference>
<dbReference type="InterPro" id="IPR006668">
    <property type="entry name" value="Mg_transptr_MgtE_intracell_dom"/>
</dbReference>
<evidence type="ECO:0000259" key="10">
    <source>
        <dbReference type="PROSITE" id="PS51371"/>
    </source>
</evidence>
<comment type="similarity">
    <text evidence="2 9">Belongs to the SLC41A transporter family.</text>
</comment>
<evidence type="ECO:0000256" key="4">
    <source>
        <dbReference type="ARBA" id="ARBA00022692"/>
    </source>
</evidence>
<keyword evidence="5 9" id="KW-0460">Magnesium</keyword>
<keyword evidence="8" id="KW-0129">CBS domain</keyword>
<dbReference type="PROSITE" id="PS51371">
    <property type="entry name" value="CBS"/>
    <property type="match status" value="1"/>
</dbReference>
<sequence length="456" mass="49751">MEQLKAFELSREFLESLREAIAQEDHAYLTQSLEGVNGADIAALLDELSLEEALYVLRLQPKSSAADILIELEENAALKVAREVDPVEIAAWVEEMDSDDAVDLLNMLGSKEREDIIAHLQDKEKSANILDLLRYDEDTAGGLMAKEYIKANQNWTVVQTIEEIRRQAEKVEKIYSIYVVDNKQHLLGRVSLKKIILSASSTKISAIYEPDLISVDSHMPGEAVAEVMRKYDLESVPVVNAKNKLVGRITVDDVLDLIREQSEEDLQAMTGISDDIEESDSIFRISKARLPWLLIGVVGGLLGSQIIGFFEEGLSKYLALASFIPLVGATGGNVGIQSSSLVVQTLAAKSAFDDSPAQRFIKGFLVAVLNGVVLGGFVFMVVVFIYGFEAIFGFTVGLALFCVVLLASFMGTVTPLVLDRLGINPAIASGPFITTANDLLGLAVYFAVAMSLLNLN</sequence>
<keyword evidence="7 9" id="KW-0472">Membrane</keyword>
<evidence type="ECO:0000256" key="7">
    <source>
        <dbReference type="ARBA" id="ARBA00023136"/>
    </source>
</evidence>
<dbReference type="Gene3D" id="1.10.357.20">
    <property type="entry name" value="SLC41 divalent cation transporters, integral membrane domain"/>
    <property type="match status" value="1"/>
</dbReference>
<gene>
    <name evidence="11" type="ORF">A3SI_10274</name>
</gene>
<dbReference type="PATRIC" id="fig|1189621.3.peg.2138"/>
<evidence type="ECO:0000256" key="9">
    <source>
        <dbReference type="RuleBase" id="RU362011"/>
    </source>
</evidence>
<dbReference type="SMART" id="SM00924">
    <property type="entry name" value="MgtE_N"/>
    <property type="match status" value="1"/>
</dbReference>
<dbReference type="PANTHER" id="PTHR43773">
    <property type="entry name" value="MAGNESIUM TRANSPORTER MGTE"/>
    <property type="match status" value="1"/>
</dbReference>
<keyword evidence="4 9" id="KW-0812">Transmembrane</keyword>
<evidence type="ECO:0000256" key="6">
    <source>
        <dbReference type="ARBA" id="ARBA00022989"/>
    </source>
</evidence>
<keyword evidence="9" id="KW-1003">Cell membrane</keyword>
<dbReference type="EMBL" id="AJYA01000021">
    <property type="protein sequence ID" value="EIM76405.1"/>
    <property type="molecule type" value="Genomic_DNA"/>
</dbReference>
<evidence type="ECO:0000256" key="2">
    <source>
        <dbReference type="ARBA" id="ARBA00009749"/>
    </source>
</evidence>
<dbReference type="AlphaFoldDB" id="I5C3K3"/>
<comment type="function">
    <text evidence="9">Acts as a magnesium transporter.</text>
</comment>
<dbReference type="GO" id="GO:0046872">
    <property type="term" value="F:metal ion binding"/>
    <property type="evidence" value="ECO:0007669"/>
    <property type="project" value="UniProtKB-KW"/>
</dbReference>
<dbReference type="InterPro" id="IPR006667">
    <property type="entry name" value="SLC41_membr_dom"/>
</dbReference>